<feature type="chain" id="PRO_5013713169" evidence="1">
    <location>
        <begin position="18"/>
        <end position="88"/>
    </location>
</feature>
<reference evidence="2 3" key="1">
    <citation type="submission" date="2017-10" db="EMBL/GenBank/DDBJ databases">
        <title>Sedimentibacterium mangrovi gen. nov., sp. nov., a novel member of family Phyllobacteriacea isolated from mangrove sediment.</title>
        <authorList>
            <person name="Liao H."/>
            <person name="Tian Y."/>
        </authorList>
    </citation>
    <scope>NUCLEOTIDE SEQUENCE [LARGE SCALE GENOMIC DNA]</scope>
    <source>
        <strain evidence="2 3">X9-2-2</strain>
    </source>
</reference>
<gene>
    <name evidence="2" type="ORF">CSC94_06635</name>
</gene>
<name>A0A2G1QS61_9HYPH</name>
<proteinExistence type="predicted"/>
<accession>A0A2G1QS61</accession>
<sequence>MAIAAGMVAASALPAFAEQGEQPISWHRAMKLVRHCKVETAFQSHRREVSLVLRNGRRLRTIEPRMDDIIHAIQSMERRCGFTPIATE</sequence>
<evidence type="ECO:0000313" key="2">
    <source>
        <dbReference type="EMBL" id="PHP68319.1"/>
    </source>
</evidence>
<keyword evidence="1" id="KW-0732">Signal</keyword>
<dbReference type="EMBL" id="PDVP01000002">
    <property type="protein sequence ID" value="PHP68319.1"/>
    <property type="molecule type" value="Genomic_DNA"/>
</dbReference>
<comment type="caution">
    <text evidence="2">The sequence shown here is derived from an EMBL/GenBank/DDBJ whole genome shotgun (WGS) entry which is preliminary data.</text>
</comment>
<dbReference type="AlphaFoldDB" id="A0A2G1QS61"/>
<keyword evidence="3" id="KW-1185">Reference proteome</keyword>
<evidence type="ECO:0000313" key="3">
    <source>
        <dbReference type="Proteomes" id="UP000221168"/>
    </source>
</evidence>
<feature type="signal peptide" evidence="1">
    <location>
        <begin position="1"/>
        <end position="17"/>
    </location>
</feature>
<dbReference type="Proteomes" id="UP000221168">
    <property type="component" value="Unassembled WGS sequence"/>
</dbReference>
<organism evidence="2 3">
    <name type="scientific">Zhengella mangrovi</name>
    <dbReference type="NCBI Taxonomy" id="1982044"/>
    <lineage>
        <taxon>Bacteria</taxon>
        <taxon>Pseudomonadati</taxon>
        <taxon>Pseudomonadota</taxon>
        <taxon>Alphaproteobacteria</taxon>
        <taxon>Hyphomicrobiales</taxon>
        <taxon>Notoacmeibacteraceae</taxon>
        <taxon>Zhengella</taxon>
    </lineage>
</organism>
<protein>
    <submittedName>
        <fullName evidence="2">Uncharacterized protein</fullName>
    </submittedName>
</protein>
<evidence type="ECO:0000256" key="1">
    <source>
        <dbReference type="SAM" id="SignalP"/>
    </source>
</evidence>